<dbReference type="VEuPathDB" id="FungiDB:SeMB42_g03730"/>
<name>A0A507D5A6_9FUNG</name>
<keyword evidence="2" id="KW-1185">Reference proteome</keyword>
<sequence>MSGSKPLGLVDTVPASAFKTDLRFGPFTNCFTFMTGFDDNFMDKLGIRALRPEHLRWTELATKELWVKTVTDYFSPQNPLPQPGTVVAREGAAVLELYVSTMLTYCHLGIHFSAPSVKCICFPKINGALDYHWAIYNNLYWLEQAGQGGPLNIWSHMNAMIEDIYSRVDEHGNRLYALNSAFMFDKRVE</sequence>
<comment type="caution">
    <text evidence="1">The sequence shown here is derived from an EMBL/GenBank/DDBJ whole genome shotgun (WGS) entry which is preliminary data.</text>
</comment>
<proteinExistence type="predicted"/>
<evidence type="ECO:0000313" key="1">
    <source>
        <dbReference type="EMBL" id="TPX46368.1"/>
    </source>
</evidence>
<reference evidence="1 2" key="1">
    <citation type="journal article" date="2019" name="Sci. Rep.">
        <title>Comparative genomics of chytrid fungi reveal insights into the obligate biotrophic and pathogenic lifestyle of Synchytrium endobioticum.</title>
        <authorList>
            <person name="van de Vossenberg B.T.L.H."/>
            <person name="Warris S."/>
            <person name="Nguyen H.D.T."/>
            <person name="van Gent-Pelzer M.P.E."/>
            <person name="Joly D.L."/>
            <person name="van de Geest H.C."/>
            <person name="Bonants P.J.M."/>
            <person name="Smith D.S."/>
            <person name="Levesque C.A."/>
            <person name="van der Lee T.A.J."/>
        </authorList>
    </citation>
    <scope>NUCLEOTIDE SEQUENCE [LARGE SCALE GENOMIC DNA]</scope>
    <source>
        <strain evidence="1 2">MB42</strain>
    </source>
</reference>
<dbReference type="AlphaFoldDB" id="A0A507D5A6"/>
<protein>
    <submittedName>
        <fullName evidence="1">Uncharacterized protein</fullName>
    </submittedName>
</protein>
<gene>
    <name evidence="1" type="ORF">SeMB42_g03730</name>
</gene>
<dbReference type="EMBL" id="QEAN01000137">
    <property type="protein sequence ID" value="TPX46368.1"/>
    <property type="molecule type" value="Genomic_DNA"/>
</dbReference>
<accession>A0A507D5A6</accession>
<dbReference type="Proteomes" id="UP000317494">
    <property type="component" value="Unassembled WGS sequence"/>
</dbReference>
<organism evidence="1 2">
    <name type="scientific">Synchytrium endobioticum</name>
    <dbReference type="NCBI Taxonomy" id="286115"/>
    <lineage>
        <taxon>Eukaryota</taxon>
        <taxon>Fungi</taxon>
        <taxon>Fungi incertae sedis</taxon>
        <taxon>Chytridiomycota</taxon>
        <taxon>Chytridiomycota incertae sedis</taxon>
        <taxon>Chytridiomycetes</taxon>
        <taxon>Synchytriales</taxon>
        <taxon>Synchytriaceae</taxon>
        <taxon>Synchytrium</taxon>
    </lineage>
</organism>
<evidence type="ECO:0000313" key="2">
    <source>
        <dbReference type="Proteomes" id="UP000317494"/>
    </source>
</evidence>